<dbReference type="SUPFAM" id="SSF81321">
    <property type="entry name" value="Family A G protein-coupled receptor-like"/>
    <property type="match status" value="1"/>
</dbReference>
<accession>A0ABQ8G1H4</accession>
<keyword evidence="2 6" id="KW-0812">Transmembrane</keyword>
<feature type="transmembrane region" description="Helical" evidence="6">
    <location>
        <begin position="53"/>
        <end position="74"/>
    </location>
</feature>
<name>A0ABQ8G1H4_9PEZI</name>
<dbReference type="InterPro" id="IPR022343">
    <property type="entry name" value="GCR1-cAMP_receptor"/>
</dbReference>
<dbReference type="PRINTS" id="PR02001">
    <property type="entry name" value="GCR1CAMPR"/>
</dbReference>
<sequence length="481" mass="54271">MGLTMRDRVRIPFFSALKNLAASFAFARCKPSKIYADTVMAVSDDEAPHLDQILARVSSMLGLAGAIFIIVTFLAYARLRRPMNRLLFYSSLGNLFLDTFYFISVWGIPEDGGDMALCRTQGFMIQMFSLSPSMWTTAMAINVYLIVYKKFTTQDLRRLEPWYIGVNYGIPLIMAFVLLMLDVGPSNKHIYGPATLWCWIETKWQWLRLGLAFIPIWVLMLTSLVLFIATGMKILLQTIDLKRGAYGFDEPITVLQVGTPFVPPNHVVRFTEVRVTESYAKEEKPGMTTAITAPENRLEGNPNQIEVAAPRYPEAQPVVQDLEKWPSAQESEKEGETYGASGSTTSTARPLMSARWLPGISSLGRWRPGHLSWGDPRAVHALRAAEAYAKISILVFLSVFAIHTPAGANRVYMISHDGQPHPIATHFHAALNPSQGFLDAVIYVAMSWPQMKAIFRDALESIHRKREKRRRRRQNARELVQ</sequence>
<evidence type="ECO:0000256" key="2">
    <source>
        <dbReference type="ARBA" id="ARBA00022692"/>
    </source>
</evidence>
<evidence type="ECO:0000313" key="9">
    <source>
        <dbReference type="Proteomes" id="UP000774617"/>
    </source>
</evidence>
<feature type="region of interest" description="Disordered" evidence="5">
    <location>
        <begin position="326"/>
        <end position="346"/>
    </location>
</feature>
<keyword evidence="9" id="KW-1185">Reference proteome</keyword>
<feature type="transmembrane region" description="Helical" evidence="6">
    <location>
        <begin position="128"/>
        <end position="148"/>
    </location>
</feature>
<evidence type="ECO:0000256" key="5">
    <source>
        <dbReference type="SAM" id="MobiDB-lite"/>
    </source>
</evidence>
<dbReference type="PROSITE" id="PS50261">
    <property type="entry name" value="G_PROTEIN_RECEP_F2_4"/>
    <property type="match status" value="1"/>
</dbReference>
<organism evidence="8 9">
    <name type="scientific">Macrophomina phaseolina</name>
    <dbReference type="NCBI Taxonomy" id="35725"/>
    <lineage>
        <taxon>Eukaryota</taxon>
        <taxon>Fungi</taxon>
        <taxon>Dikarya</taxon>
        <taxon>Ascomycota</taxon>
        <taxon>Pezizomycotina</taxon>
        <taxon>Dothideomycetes</taxon>
        <taxon>Dothideomycetes incertae sedis</taxon>
        <taxon>Botryosphaeriales</taxon>
        <taxon>Botryosphaeriaceae</taxon>
        <taxon>Macrophomina</taxon>
    </lineage>
</organism>
<dbReference type="PANTHER" id="PTHR23112:SF0">
    <property type="entry name" value="TRANSMEMBRANE PROTEIN 116"/>
    <property type="match status" value="1"/>
</dbReference>
<feature type="transmembrane region" description="Helical" evidence="6">
    <location>
        <begin position="160"/>
        <end position="181"/>
    </location>
</feature>
<feature type="domain" description="G-protein coupled receptors family 2 profile 2" evidence="7">
    <location>
        <begin position="51"/>
        <end position="229"/>
    </location>
</feature>
<comment type="subcellular location">
    <subcellularLocation>
        <location evidence="1">Membrane</location>
        <topology evidence="1">Multi-pass membrane protein</topology>
    </subcellularLocation>
</comment>
<keyword evidence="4 6" id="KW-0472">Membrane</keyword>
<dbReference type="EMBL" id="JAGTJR010000027">
    <property type="protein sequence ID" value="KAH7042106.1"/>
    <property type="molecule type" value="Genomic_DNA"/>
</dbReference>
<dbReference type="Proteomes" id="UP000774617">
    <property type="component" value="Unassembled WGS sequence"/>
</dbReference>
<evidence type="ECO:0000256" key="3">
    <source>
        <dbReference type="ARBA" id="ARBA00022989"/>
    </source>
</evidence>
<dbReference type="PANTHER" id="PTHR23112">
    <property type="entry name" value="G PROTEIN-COUPLED RECEPTOR 157-RELATED"/>
    <property type="match status" value="1"/>
</dbReference>
<evidence type="ECO:0000313" key="8">
    <source>
        <dbReference type="EMBL" id="KAH7042106.1"/>
    </source>
</evidence>
<dbReference type="Pfam" id="PF05462">
    <property type="entry name" value="Dicty_CAR"/>
    <property type="match status" value="1"/>
</dbReference>
<keyword evidence="3 6" id="KW-1133">Transmembrane helix</keyword>
<evidence type="ECO:0000256" key="6">
    <source>
        <dbReference type="SAM" id="Phobius"/>
    </source>
</evidence>
<feature type="transmembrane region" description="Helical" evidence="6">
    <location>
        <begin position="86"/>
        <end position="108"/>
    </location>
</feature>
<evidence type="ECO:0000259" key="7">
    <source>
        <dbReference type="PROSITE" id="PS50261"/>
    </source>
</evidence>
<gene>
    <name evidence="8" type="ORF">B0J12DRAFT_674716</name>
</gene>
<dbReference type="Gene3D" id="1.20.1070.10">
    <property type="entry name" value="Rhodopsin 7-helix transmembrane proteins"/>
    <property type="match status" value="1"/>
</dbReference>
<comment type="caution">
    <text evidence="8">The sequence shown here is derived from an EMBL/GenBank/DDBJ whole genome shotgun (WGS) entry which is preliminary data.</text>
</comment>
<proteinExistence type="predicted"/>
<protein>
    <recommendedName>
        <fullName evidence="7">G-protein coupled receptors family 2 profile 2 domain-containing protein</fullName>
    </recommendedName>
</protein>
<evidence type="ECO:0000256" key="4">
    <source>
        <dbReference type="ARBA" id="ARBA00023136"/>
    </source>
</evidence>
<dbReference type="InterPro" id="IPR017981">
    <property type="entry name" value="GPCR_2-like_7TM"/>
</dbReference>
<evidence type="ECO:0000256" key="1">
    <source>
        <dbReference type="ARBA" id="ARBA00004141"/>
    </source>
</evidence>
<reference evidence="8 9" key="1">
    <citation type="journal article" date="2021" name="Nat. Commun.">
        <title>Genetic determinants of endophytism in the Arabidopsis root mycobiome.</title>
        <authorList>
            <person name="Mesny F."/>
            <person name="Miyauchi S."/>
            <person name="Thiergart T."/>
            <person name="Pickel B."/>
            <person name="Atanasova L."/>
            <person name="Karlsson M."/>
            <person name="Huettel B."/>
            <person name="Barry K.W."/>
            <person name="Haridas S."/>
            <person name="Chen C."/>
            <person name="Bauer D."/>
            <person name="Andreopoulos W."/>
            <person name="Pangilinan J."/>
            <person name="LaButti K."/>
            <person name="Riley R."/>
            <person name="Lipzen A."/>
            <person name="Clum A."/>
            <person name="Drula E."/>
            <person name="Henrissat B."/>
            <person name="Kohler A."/>
            <person name="Grigoriev I.V."/>
            <person name="Martin F.M."/>
            <person name="Hacquard S."/>
        </authorList>
    </citation>
    <scope>NUCLEOTIDE SEQUENCE [LARGE SCALE GENOMIC DNA]</scope>
    <source>
        <strain evidence="8 9">MPI-SDFR-AT-0080</strain>
    </source>
</reference>
<feature type="transmembrane region" description="Helical" evidence="6">
    <location>
        <begin position="212"/>
        <end position="236"/>
    </location>
</feature>